<dbReference type="PANTHER" id="PTHR22726">
    <property type="entry name" value="METALLOENDOPEPTIDASE OMA1"/>
    <property type="match status" value="1"/>
</dbReference>
<dbReference type="PANTHER" id="PTHR22726:SF1">
    <property type="entry name" value="METALLOENDOPEPTIDASE OMA1, MITOCHONDRIAL"/>
    <property type="match status" value="1"/>
</dbReference>
<keyword evidence="3 6" id="KW-0378">Hydrolase</keyword>
<dbReference type="GO" id="GO:0004222">
    <property type="term" value="F:metalloendopeptidase activity"/>
    <property type="evidence" value="ECO:0007669"/>
    <property type="project" value="InterPro"/>
</dbReference>
<dbReference type="Gene3D" id="1.25.40.10">
    <property type="entry name" value="Tetratricopeptide repeat domain"/>
    <property type="match status" value="1"/>
</dbReference>
<evidence type="ECO:0000256" key="4">
    <source>
        <dbReference type="ARBA" id="ARBA00022833"/>
    </source>
</evidence>
<dbReference type="AlphaFoldDB" id="A0A553JSY0"/>
<dbReference type="SUPFAM" id="SSF48452">
    <property type="entry name" value="TPR-like"/>
    <property type="match status" value="1"/>
</dbReference>
<evidence type="ECO:0000256" key="2">
    <source>
        <dbReference type="ARBA" id="ARBA00022723"/>
    </source>
</evidence>
<keyword evidence="4 6" id="KW-0862">Zinc</keyword>
<dbReference type="InterPro" id="IPR051156">
    <property type="entry name" value="Mito/Outer_Membr_Metalloprot"/>
</dbReference>
<dbReference type="GO" id="GO:0016020">
    <property type="term" value="C:membrane"/>
    <property type="evidence" value="ECO:0007669"/>
    <property type="project" value="TreeGrafter"/>
</dbReference>
<comment type="caution">
    <text evidence="8">The sequence shown here is derived from an EMBL/GenBank/DDBJ whole genome shotgun (WGS) entry which is preliminary data.</text>
</comment>
<dbReference type="InterPro" id="IPR011990">
    <property type="entry name" value="TPR-like_helical_dom_sf"/>
</dbReference>
<dbReference type="RefSeq" id="WP_143563529.1">
    <property type="nucleotide sequence ID" value="NZ_BMPL01000009.1"/>
</dbReference>
<evidence type="ECO:0000313" key="8">
    <source>
        <dbReference type="EMBL" id="TRY15491.1"/>
    </source>
</evidence>
<dbReference type="Pfam" id="PF01435">
    <property type="entry name" value="Peptidase_M48"/>
    <property type="match status" value="1"/>
</dbReference>
<protein>
    <submittedName>
        <fullName evidence="8">M48 family metalloprotease</fullName>
    </submittedName>
</protein>
<dbReference type="InterPro" id="IPR001915">
    <property type="entry name" value="Peptidase_M48"/>
</dbReference>
<name>A0A553JSY0_SHEHA</name>
<evidence type="ECO:0000259" key="7">
    <source>
        <dbReference type="Pfam" id="PF01435"/>
    </source>
</evidence>
<evidence type="ECO:0000256" key="3">
    <source>
        <dbReference type="ARBA" id="ARBA00022801"/>
    </source>
</evidence>
<dbReference type="GO" id="GO:0046872">
    <property type="term" value="F:metal ion binding"/>
    <property type="evidence" value="ECO:0007669"/>
    <property type="project" value="UniProtKB-KW"/>
</dbReference>
<dbReference type="Proteomes" id="UP000318126">
    <property type="component" value="Unassembled WGS sequence"/>
</dbReference>
<sequence length="410" mass="46540">MNGKKLALLSGLLLTTACTSTTKTKDVLPLTTNSPVLQSPEEEKLLRKSQRAHDELVEKGLIVRNVAANNYVASIASTLAPAFNHPKIKLNYYILKDASVNASALPNGNIYLNVGLITKLASEEQLAFVIAHEIAHVVKRHGLLKTISSKNTIASSHVVNMFLMGTNIIYFATLNDLASFSRETEDEADYEAMKIIAQTNINLNEGAEAIRRLKQVKHAKESSSIWGSHDSIEDRIDTYYQRVEQHQWNLSTSEPAIENYQIFRAELAKQVIDIRIRNKQFELAEDVISQELELAPKNAMLYFYLGEVNRLKVQEFEAAAKEYSWLYDQKNDEQLKALLRENHIAYLDSAKQSYEKAIAIDETFTLSYRGLGMLALAENEKEKAKYLFNKYLKTDGIRDRRYIESLRDSI</sequence>
<evidence type="ECO:0000256" key="6">
    <source>
        <dbReference type="RuleBase" id="RU003983"/>
    </source>
</evidence>
<keyword evidence="9" id="KW-1185">Reference proteome</keyword>
<dbReference type="CDD" id="cd07324">
    <property type="entry name" value="M48C_Oma1-like"/>
    <property type="match status" value="1"/>
</dbReference>
<dbReference type="OrthoDB" id="9810445at2"/>
<keyword evidence="2" id="KW-0479">Metal-binding</keyword>
<evidence type="ECO:0000256" key="1">
    <source>
        <dbReference type="ARBA" id="ARBA00022670"/>
    </source>
</evidence>
<reference evidence="9" key="1">
    <citation type="submission" date="2019-07" db="EMBL/GenBank/DDBJ databases">
        <title>Shewanella sp. YLB-08 draft genomic sequence.</title>
        <authorList>
            <person name="Yu L."/>
        </authorList>
    </citation>
    <scope>NUCLEOTIDE SEQUENCE [LARGE SCALE GENOMIC DNA]</scope>
    <source>
        <strain evidence="9">JCM 20706</strain>
    </source>
</reference>
<keyword evidence="5 6" id="KW-0482">Metalloprotease</keyword>
<accession>A0A553JSY0</accession>
<dbReference type="Gene3D" id="3.30.2010.10">
    <property type="entry name" value="Metalloproteases ('zincins'), catalytic domain"/>
    <property type="match status" value="1"/>
</dbReference>
<evidence type="ECO:0000256" key="5">
    <source>
        <dbReference type="ARBA" id="ARBA00023049"/>
    </source>
</evidence>
<dbReference type="PROSITE" id="PS51257">
    <property type="entry name" value="PROKAR_LIPOPROTEIN"/>
    <property type="match status" value="1"/>
</dbReference>
<dbReference type="EMBL" id="VKGK01000004">
    <property type="protein sequence ID" value="TRY15491.1"/>
    <property type="molecule type" value="Genomic_DNA"/>
</dbReference>
<proteinExistence type="inferred from homology"/>
<gene>
    <name evidence="8" type="ORF">FN961_05390</name>
</gene>
<comment type="cofactor">
    <cofactor evidence="6">
        <name>Zn(2+)</name>
        <dbReference type="ChEBI" id="CHEBI:29105"/>
    </cofactor>
    <text evidence="6">Binds 1 zinc ion per subunit.</text>
</comment>
<keyword evidence="1 6" id="KW-0645">Protease</keyword>
<feature type="domain" description="Peptidase M48" evidence="7">
    <location>
        <begin position="69"/>
        <end position="237"/>
    </location>
</feature>
<comment type="similarity">
    <text evidence="6">Belongs to the peptidase M48 family.</text>
</comment>
<evidence type="ECO:0000313" key="9">
    <source>
        <dbReference type="Proteomes" id="UP000318126"/>
    </source>
</evidence>
<dbReference type="GO" id="GO:0051603">
    <property type="term" value="P:proteolysis involved in protein catabolic process"/>
    <property type="evidence" value="ECO:0007669"/>
    <property type="project" value="TreeGrafter"/>
</dbReference>
<organism evidence="8 9">
    <name type="scientific">Shewanella hanedai</name>
    <name type="common">Alteromonas hanedai</name>
    <dbReference type="NCBI Taxonomy" id="25"/>
    <lineage>
        <taxon>Bacteria</taxon>
        <taxon>Pseudomonadati</taxon>
        <taxon>Pseudomonadota</taxon>
        <taxon>Gammaproteobacteria</taxon>
        <taxon>Alteromonadales</taxon>
        <taxon>Shewanellaceae</taxon>
        <taxon>Shewanella</taxon>
    </lineage>
</organism>